<name>A0A9X2H552_9HYPH</name>
<dbReference type="AlphaFoldDB" id="A0A9X2H552"/>
<dbReference type="Proteomes" id="UP001155220">
    <property type="component" value="Unassembled WGS sequence"/>
</dbReference>
<accession>A0A9X2H552</accession>
<organism evidence="1 2">
    <name type="scientific">Aurantimonas marianensis</name>
    <dbReference type="NCBI Taxonomy" id="2920428"/>
    <lineage>
        <taxon>Bacteria</taxon>
        <taxon>Pseudomonadati</taxon>
        <taxon>Pseudomonadota</taxon>
        <taxon>Alphaproteobacteria</taxon>
        <taxon>Hyphomicrobiales</taxon>
        <taxon>Aurantimonadaceae</taxon>
        <taxon>Aurantimonas</taxon>
    </lineage>
</organism>
<evidence type="ECO:0000313" key="1">
    <source>
        <dbReference type="EMBL" id="MCP3055507.1"/>
    </source>
</evidence>
<protein>
    <submittedName>
        <fullName evidence="1">Uncharacterized protein</fullName>
    </submittedName>
</protein>
<proteinExistence type="predicted"/>
<evidence type="ECO:0000313" key="2">
    <source>
        <dbReference type="Proteomes" id="UP001155220"/>
    </source>
</evidence>
<reference evidence="1" key="1">
    <citation type="submission" date="2022-03" db="EMBL/GenBank/DDBJ databases">
        <title>Aurantimonas Liuensis sp. Nov., isolated from the hadal seawater of the Mariana Trench.</title>
        <authorList>
            <person name="Liu R."/>
        </authorList>
    </citation>
    <scope>NUCLEOTIDE SEQUENCE</scope>
    <source>
        <strain evidence="1">LRZ36</strain>
    </source>
</reference>
<dbReference type="RefSeq" id="WP_253964359.1">
    <property type="nucleotide sequence ID" value="NZ_JALHBS010000055.1"/>
</dbReference>
<keyword evidence="2" id="KW-1185">Reference proteome</keyword>
<sequence length="197" mass="21308">MLGRETPKLTNSSAMRSAERKTSIMRLPATVAILFTLSACVSGGDELDALRLTAPEDDAHCRSLLIQPGELVYAQCRLALRKTYLMDYGTRKAAIEQQFGPLSETLDQALRADAFCNYDESVKASIDSLDETAAAYLAYANCSTTQQRLQDEFALATGADGGAFLRQEQPAVIQQNINAIREAKAVINGPIAADSTI</sequence>
<dbReference type="EMBL" id="JALHBS010000055">
    <property type="protein sequence ID" value="MCP3055507.1"/>
    <property type="molecule type" value="Genomic_DNA"/>
</dbReference>
<gene>
    <name evidence="1" type="ORF">MJ956_10180</name>
</gene>
<comment type="caution">
    <text evidence="1">The sequence shown here is derived from an EMBL/GenBank/DDBJ whole genome shotgun (WGS) entry which is preliminary data.</text>
</comment>